<organism evidence="1">
    <name type="scientific">viral metagenome</name>
    <dbReference type="NCBI Taxonomy" id="1070528"/>
    <lineage>
        <taxon>unclassified sequences</taxon>
        <taxon>metagenomes</taxon>
        <taxon>organismal metagenomes</taxon>
    </lineage>
</organism>
<reference evidence="1" key="1">
    <citation type="journal article" date="2020" name="Nature">
        <title>Giant virus diversity and host interactions through global metagenomics.</title>
        <authorList>
            <person name="Schulz F."/>
            <person name="Roux S."/>
            <person name="Paez-Espino D."/>
            <person name="Jungbluth S."/>
            <person name="Walsh D.A."/>
            <person name="Denef V.J."/>
            <person name="McMahon K.D."/>
            <person name="Konstantinidis K.T."/>
            <person name="Eloe-Fadrosh E.A."/>
            <person name="Kyrpides N.C."/>
            <person name="Woyke T."/>
        </authorList>
    </citation>
    <scope>NUCLEOTIDE SEQUENCE</scope>
    <source>
        <strain evidence="1">GVMAG-M-3300025890-48</strain>
    </source>
</reference>
<dbReference type="AlphaFoldDB" id="A0A6C0JDW6"/>
<dbReference type="EMBL" id="MN740369">
    <property type="protein sequence ID" value="QHU03081.1"/>
    <property type="molecule type" value="Genomic_DNA"/>
</dbReference>
<sequence>MSNSIIDNKINQIRDMENSNNIDIQFLKNQVDSVKSSLNDCTMMCHENSLDSKTLGIINRQVLPILGLLMDTIGAMNTRIASLEYNNIFNEQIKRKVDDIMNELKEK</sequence>
<protein>
    <submittedName>
        <fullName evidence="1">Uncharacterized protein</fullName>
    </submittedName>
</protein>
<evidence type="ECO:0000313" key="1">
    <source>
        <dbReference type="EMBL" id="QHU03081.1"/>
    </source>
</evidence>
<name>A0A6C0JDW6_9ZZZZ</name>
<accession>A0A6C0JDW6</accession>
<proteinExistence type="predicted"/>